<reference evidence="1 2" key="1">
    <citation type="journal article" date="2011" name="J. Bacteriol.">
        <title>Genome sequence of the mercury-methylating strain Desulfovibrio desulfuricans ND132.</title>
        <authorList>
            <person name="Brown S.D."/>
            <person name="Gilmour C.C."/>
            <person name="Kucken A.M."/>
            <person name="Wall J.D."/>
            <person name="Elias D.A."/>
            <person name="Brandt C.C."/>
            <person name="Podar M."/>
            <person name="Chertkov O."/>
            <person name="Held B."/>
            <person name="Bruce D.C."/>
            <person name="Detter J.C."/>
            <person name="Tapia R."/>
            <person name="Han C.S."/>
            <person name="Goodwin L.A."/>
            <person name="Cheng J.F."/>
            <person name="Pitluck S."/>
            <person name="Woyke T."/>
            <person name="Mikhailova N."/>
            <person name="Ivanova N.N."/>
            <person name="Han J."/>
            <person name="Lucas S."/>
            <person name="Lapidus A.L."/>
            <person name="Land M.L."/>
            <person name="Hauser L.J."/>
            <person name="Palumbo A.V."/>
        </authorList>
    </citation>
    <scope>NUCLEOTIDE SEQUENCE [LARGE SCALE GENOMIC DNA]</scope>
    <source>
        <strain evidence="1 2">ND132</strain>
    </source>
</reference>
<organism evidence="1 2">
    <name type="scientific">Pseudodesulfovibrio mercurii</name>
    <dbReference type="NCBI Taxonomy" id="641491"/>
    <lineage>
        <taxon>Bacteria</taxon>
        <taxon>Pseudomonadati</taxon>
        <taxon>Thermodesulfobacteriota</taxon>
        <taxon>Desulfovibrionia</taxon>
        <taxon>Desulfovibrionales</taxon>
        <taxon>Desulfovibrionaceae</taxon>
    </lineage>
</organism>
<sequence>MPYTYEVQKTDGYIFLTSSGEIRSEEDLVSLGRSMKDLAARLDCRRFLIDERSVDMKIDPLTLTEFAEGRIDEPRSNMRVAVIYTPENLSRLHWIETFLQNRCIPYRQFSSFEQATQWLMS</sequence>
<evidence type="ECO:0000313" key="2">
    <source>
        <dbReference type="Proteomes" id="UP000007845"/>
    </source>
</evidence>
<dbReference type="AlphaFoldDB" id="F0JIH4"/>
<keyword evidence="2" id="KW-1185">Reference proteome</keyword>
<evidence type="ECO:0008006" key="3">
    <source>
        <dbReference type="Google" id="ProtNLM"/>
    </source>
</evidence>
<dbReference type="Proteomes" id="UP000007845">
    <property type="component" value="Chromosome"/>
</dbReference>
<proteinExistence type="predicted"/>
<dbReference type="RefSeq" id="WP_014321654.1">
    <property type="nucleotide sequence ID" value="NC_016803.1"/>
</dbReference>
<dbReference type="KEGG" id="ddn:DND132_1013"/>
<dbReference type="STRING" id="641491.DND132_1013"/>
<dbReference type="HOGENOM" id="CLU_163899_0_0_7"/>
<name>F0JIH4_9BACT</name>
<evidence type="ECO:0000313" key="1">
    <source>
        <dbReference type="EMBL" id="EGB14226.1"/>
    </source>
</evidence>
<dbReference type="EMBL" id="CP003220">
    <property type="protein sequence ID" value="EGB14226.1"/>
    <property type="molecule type" value="Genomic_DNA"/>
</dbReference>
<accession>F0JIH4</accession>
<gene>
    <name evidence="1" type="ORF">DND132_1013</name>
</gene>
<protein>
    <recommendedName>
        <fullName evidence="3">STAS/SEC14 domain-containing protein</fullName>
    </recommendedName>
</protein>
<dbReference type="SMR" id="F0JIH4"/>
<dbReference type="OrthoDB" id="595024at2"/>